<evidence type="ECO:0000259" key="5">
    <source>
        <dbReference type="Pfam" id="PF15927"/>
    </source>
</evidence>
<evidence type="ECO:0000313" key="6">
    <source>
        <dbReference type="EMBL" id="KAF6208103.1"/>
    </source>
</evidence>
<dbReference type="InterPro" id="IPR022110">
    <property type="entry name" value="CASC1_C"/>
</dbReference>
<dbReference type="PRINTS" id="PR02043">
    <property type="entry name" value="CANCERSCCP1"/>
</dbReference>
<evidence type="ECO:0008006" key="8">
    <source>
        <dbReference type="Google" id="ProtNLM"/>
    </source>
</evidence>
<dbReference type="GO" id="GO:0008017">
    <property type="term" value="F:microtubule binding"/>
    <property type="evidence" value="ECO:0007669"/>
    <property type="project" value="TreeGrafter"/>
</dbReference>
<dbReference type="PANTHER" id="PTHR20929">
    <property type="entry name" value="LUNG ADENOMA SUSCEPTIBILITY 1-RELATED"/>
    <property type="match status" value="1"/>
</dbReference>
<dbReference type="EMBL" id="WIXP02000007">
    <property type="protein sequence ID" value="KAF6208103.1"/>
    <property type="molecule type" value="Genomic_DNA"/>
</dbReference>
<evidence type="ECO:0000259" key="4">
    <source>
        <dbReference type="Pfam" id="PF12366"/>
    </source>
</evidence>
<reference evidence="6" key="1">
    <citation type="journal article" date="2021" name="Mol. Ecol. Resour.">
        <title>Apolygus lucorum genome provides insights into omnivorousness and mesophyll feeding.</title>
        <authorList>
            <person name="Liu Y."/>
            <person name="Liu H."/>
            <person name="Wang H."/>
            <person name="Huang T."/>
            <person name="Liu B."/>
            <person name="Yang B."/>
            <person name="Yin L."/>
            <person name="Li B."/>
            <person name="Zhang Y."/>
            <person name="Zhang S."/>
            <person name="Jiang F."/>
            <person name="Zhang X."/>
            <person name="Ren Y."/>
            <person name="Wang B."/>
            <person name="Wang S."/>
            <person name="Lu Y."/>
            <person name="Wu K."/>
            <person name="Fan W."/>
            <person name="Wang G."/>
        </authorList>
    </citation>
    <scope>NUCLEOTIDE SEQUENCE</scope>
    <source>
        <strain evidence="6">12Hb</strain>
    </source>
</reference>
<dbReference type="Proteomes" id="UP000466442">
    <property type="component" value="Unassembled WGS sequence"/>
</dbReference>
<dbReference type="GO" id="GO:0005930">
    <property type="term" value="C:axoneme"/>
    <property type="evidence" value="ECO:0007669"/>
    <property type="project" value="TreeGrafter"/>
</dbReference>
<feature type="compositionally biased region" description="Polar residues" evidence="3">
    <location>
        <begin position="329"/>
        <end position="338"/>
    </location>
</feature>
<dbReference type="OrthoDB" id="297923at2759"/>
<dbReference type="Pfam" id="PF12366">
    <property type="entry name" value="Casc1_C"/>
    <property type="match status" value="1"/>
</dbReference>
<dbReference type="InterPro" id="IPR023247">
    <property type="entry name" value="IC97/Dnai7-like"/>
</dbReference>
<evidence type="ECO:0000313" key="7">
    <source>
        <dbReference type="Proteomes" id="UP000466442"/>
    </source>
</evidence>
<proteinExistence type="inferred from homology"/>
<comment type="caution">
    <text evidence="6">The sequence shown here is derived from an EMBL/GenBank/DDBJ whole genome shotgun (WGS) entry which is preliminary data.</text>
</comment>
<gene>
    <name evidence="6" type="ORF">GE061_016553</name>
</gene>
<feature type="compositionally biased region" description="Basic and acidic residues" evidence="3">
    <location>
        <begin position="341"/>
        <end position="359"/>
    </location>
</feature>
<protein>
    <recommendedName>
        <fullName evidence="8">IC97/Casc1 N-terminal domain-containing protein</fullName>
    </recommendedName>
</protein>
<keyword evidence="2" id="KW-0175">Coiled coil</keyword>
<sequence length="871" mass="101266">MGPKKTKRKSKKQLKEEELLAERLKKEEAEQRAREEEARQKELERLRIQAKLKAKTELMEQHVRDSILTGICRMYGRARMYGFNAKTQQRQNEEWERYLRCDRLPYPESAPIMNTHLFLWQNVDTCTDMASATDRAETILNIIGLLDDMIEEPLDANPEKVENWKDVRQSYRHEMTLKVDLATFHLIRDIENSMYRIDFWTVDYKKCTDNITIGMWGWLEEPVSETDKRVPPCVDFKESGVLVKLPVPYNKKFVVLRTIRTMFDHFSDTSKTYNEPKHNFEFDLGSIVTKWYAEREILKREQEKIEAENKKIEEQLKLETESLPVTEVAETSTTASVSDDTEVKTATEGESDSMKEETKSPSPEPLNEIKIPHRQFLAYLGTESDPPHYLEDIEVQNHQDNIINNEDATYDDYLELICPKTSFPEAPEVRSIHHLVRDFDRAVADEEQRLHESKNIKKCLETLYNINIPDTVPGAGALLLPLKDPNEVIEERKKVAWNDFIISMEVNVSFHELNLRKFVVLGGVYFIDLIKHVPQSATLTNGSLVQIQYGDYNIEREEFFFVYEPPKITETKEDEEEKPPPDDNIDRLIMIEITLPQHVLWFEAPTVVQWNKEEKIWSNEHVYDIRFNEEKQVISCRIGKTDPVGLAAVRFNNLPFQTWELRPDWQDRSSIILSLTASTVILEFLIKGNKVALQCLQNATGTALEPIIGEFYFPQELVKKMKRAGVDLFPCYDTFLYVEGNAVKNAELEEHVYLCMAMFSNVYQYTWSRWNLPAGKGKVVFQMREALEKQGLPAYLMVMSNLYRTVVVNCSEVTPAFSDQSKPEYGFYPDLYSLLSSITSPKAMSFANDLHIDLILAVYQMLLFTKVLSFS</sequence>
<keyword evidence="7" id="KW-1185">Reference proteome</keyword>
<feature type="coiled-coil region" evidence="2">
    <location>
        <begin position="288"/>
        <end position="322"/>
    </location>
</feature>
<evidence type="ECO:0000256" key="3">
    <source>
        <dbReference type="SAM" id="MobiDB-lite"/>
    </source>
</evidence>
<feature type="coiled-coil region" evidence="2">
    <location>
        <begin position="7"/>
        <end position="53"/>
    </location>
</feature>
<dbReference type="GO" id="GO:0048487">
    <property type="term" value="F:beta-tubulin binding"/>
    <property type="evidence" value="ECO:0007669"/>
    <property type="project" value="TreeGrafter"/>
</dbReference>
<accession>A0A6A4JG46</accession>
<feature type="region of interest" description="Disordered" evidence="3">
    <location>
        <begin position="323"/>
        <end position="368"/>
    </location>
</feature>
<comment type="similarity">
    <text evidence="1">Belongs to the DNAI7 family.</text>
</comment>
<dbReference type="InterPro" id="IPR031826">
    <property type="entry name" value="IC97/Casc1_N"/>
</dbReference>
<dbReference type="PANTHER" id="PTHR20929:SF11">
    <property type="entry name" value="DYNEIN AXONEMAL INTERMEDIATE CHAIN 7"/>
    <property type="match status" value="1"/>
</dbReference>
<name>A0A6A4JG46_APOLU</name>
<feature type="domain" description="IC97/Casc1 N-terminal" evidence="5">
    <location>
        <begin position="23"/>
        <end position="220"/>
    </location>
</feature>
<dbReference type="Pfam" id="PF15927">
    <property type="entry name" value="Casc1_N"/>
    <property type="match status" value="1"/>
</dbReference>
<dbReference type="AlphaFoldDB" id="A0A6A4JG46"/>
<organism evidence="6 7">
    <name type="scientific">Apolygus lucorum</name>
    <name type="common">Small green plant bug</name>
    <name type="synonym">Lygocoris lucorum</name>
    <dbReference type="NCBI Taxonomy" id="248454"/>
    <lineage>
        <taxon>Eukaryota</taxon>
        <taxon>Metazoa</taxon>
        <taxon>Ecdysozoa</taxon>
        <taxon>Arthropoda</taxon>
        <taxon>Hexapoda</taxon>
        <taxon>Insecta</taxon>
        <taxon>Pterygota</taxon>
        <taxon>Neoptera</taxon>
        <taxon>Paraneoptera</taxon>
        <taxon>Hemiptera</taxon>
        <taxon>Heteroptera</taxon>
        <taxon>Panheteroptera</taxon>
        <taxon>Cimicomorpha</taxon>
        <taxon>Miridae</taxon>
        <taxon>Mirini</taxon>
        <taxon>Apolygus</taxon>
    </lineage>
</organism>
<feature type="domain" description="CASC1 C-terminal" evidence="4">
    <location>
        <begin position="616"/>
        <end position="790"/>
    </location>
</feature>
<evidence type="ECO:0000256" key="1">
    <source>
        <dbReference type="ARBA" id="ARBA00024332"/>
    </source>
</evidence>
<evidence type="ECO:0000256" key="2">
    <source>
        <dbReference type="SAM" id="Coils"/>
    </source>
</evidence>